<reference evidence="2" key="1">
    <citation type="journal article" date="2016" name="Stand. Genomic Sci.">
        <title>Complete genome sequence of Methanospirillum hungatei type strain JF1.</title>
        <authorList>
            <person name="Gunsalus R.P."/>
            <person name="Cook L.E."/>
            <person name="Crable B."/>
            <person name="Rohlin L."/>
            <person name="McDonald E."/>
            <person name="Mouttaki H."/>
            <person name="Sieber J.R."/>
            <person name="Poweleit N."/>
            <person name="Zhou H."/>
            <person name="Lapidus A.L."/>
            <person name="Daligault H.E."/>
            <person name="Land M."/>
            <person name="Gilna P."/>
            <person name="Ivanova N."/>
            <person name="Kyrpides N."/>
            <person name="Culley D.E."/>
            <person name="McInerney M.J."/>
        </authorList>
    </citation>
    <scope>NUCLEOTIDE SEQUENCE [LARGE SCALE GENOMIC DNA]</scope>
    <source>
        <strain evidence="2">ATCC 27890 / DSM 864 / NBRC 100397 / JF-1</strain>
    </source>
</reference>
<protein>
    <submittedName>
        <fullName evidence="1">Uncharacterized protein</fullName>
    </submittedName>
</protein>
<sequence>MKARYQPEIRRAALAALRSGDTLISRQRIEDEIEDHPDRYPGLIGRSRIGRRRIITLAMNEMFPFWSKTGGVHPSSFVWKVRAEHEQPTTEPEEEQ</sequence>
<organism evidence="1 2">
    <name type="scientific">Methanospirillum hungatei JF-1 (strain ATCC 27890 / DSM 864 / NBRC 100397 / JF-1)</name>
    <dbReference type="NCBI Taxonomy" id="323259"/>
    <lineage>
        <taxon>Archaea</taxon>
        <taxon>Methanobacteriati</taxon>
        <taxon>Methanobacteriota</taxon>
        <taxon>Stenosarchaea group</taxon>
        <taxon>Methanomicrobia</taxon>
        <taxon>Methanomicrobiales</taxon>
        <taxon>Methanospirillaceae</taxon>
        <taxon>Methanospirillum</taxon>
    </lineage>
</organism>
<dbReference type="HOGENOM" id="CLU_2353222_0_0_2"/>
<proteinExistence type="predicted"/>
<dbReference type="KEGG" id="mhu:Mhun_1883"/>
<dbReference type="EnsemblBacteria" id="ABD41600">
    <property type="protein sequence ID" value="ABD41600"/>
    <property type="gene ID" value="Mhun_1883"/>
</dbReference>
<evidence type="ECO:0000313" key="2">
    <source>
        <dbReference type="Proteomes" id="UP000001941"/>
    </source>
</evidence>
<dbReference type="STRING" id="323259.Mhun_1883"/>
<dbReference type="EMBL" id="CP000254">
    <property type="protein sequence ID" value="ABD41600.1"/>
    <property type="molecule type" value="Genomic_DNA"/>
</dbReference>
<dbReference type="GeneID" id="3922093"/>
<evidence type="ECO:0000313" key="1">
    <source>
        <dbReference type="EMBL" id="ABD41600.1"/>
    </source>
</evidence>
<keyword evidence="2" id="KW-1185">Reference proteome</keyword>
<dbReference type="AlphaFoldDB" id="Q2FM32"/>
<dbReference type="Proteomes" id="UP000001941">
    <property type="component" value="Chromosome"/>
</dbReference>
<dbReference type="OrthoDB" id="118047at2157"/>
<dbReference type="InParanoid" id="Q2FM32"/>
<dbReference type="RefSeq" id="WP_011448864.1">
    <property type="nucleotide sequence ID" value="NC_007796.1"/>
</dbReference>
<accession>Q2FM32</accession>
<name>Q2FM32_METHJ</name>
<gene>
    <name evidence="1" type="ordered locus">Mhun_1883</name>
</gene>